<accession>A0A0E9VFQ9</accession>
<evidence type="ECO:0000313" key="1">
    <source>
        <dbReference type="EMBL" id="JAH76831.1"/>
    </source>
</evidence>
<dbReference type="EMBL" id="GBXM01031746">
    <property type="protein sequence ID" value="JAH76831.1"/>
    <property type="molecule type" value="Transcribed_RNA"/>
</dbReference>
<name>A0A0E9VFQ9_ANGAN</name>
<sequence>MVLILIVWCSYLPSVWSFVKS</sequence>
<reference evidence="1" key="1">
    <citation type="submission" date="2014-11" db="EMBL/GenBank/DDBJ databases">
        <authorList>
            <person name="Amaro Gonzalez C."/>
        </authorList>
    </citation>
    <scope>NUCLEOTIDE SEQUENCE</scope>
</reference>
<reference evidence="1" key="2">
    <citation type="journal article" date="2015" name="Fish Shellfish Immunol.">
        <title>Early steps in the European eel (Anguilla anguilla)-Vibrio vulnificus interaction in the gills: Role of the RtxA13 toxin.</title>
        <authorList>
            <person name="Callol A."/>
            <person name="Pajuelo D."/>
            <person name="Ebbesson L."/>
            <person name="Teles M."/>
            <person name="MacKenzie S."/>
            <person name="Amaro C."/>
        </authorList>
    </citation>
    <scope>NUCLEOTIDE SEQUENCE</scope>
</reference>
<proteinExistence type="predicted"/>
<organism evidence="1">
    <name type="scientific">Anguilla anguilla</name>
    <name type="common">European freshwater eel</name>
    <name type="synonym">Muraena anguilla</name>
    <dbReference type="NCBI Taxonomy" id="7936"/>
    <lineage>
        <taxon>Eukaryota</taxon>
        <taxon>Metazoa</taxon>
        <taxon>Chordata</taxon>
        <taxon>Craniata</taxon>
        <taxon>Vertebrata</taxon>
        <taxon>Euteleostomi</taxon>
        <taxon>Actinopterygii</taxon>
        <taxon>Neopterygii</taxon>
        <taxon>Teleostei</taxon>
        <taxon>Anguilliformes</taxon>
        <taxon>Anguillidae</taxon>
        <taxon>Anguilla</taxon>
    </lineage>
</organism>
<protein>
    <submittedName>
        <fullName evidence="1">Uncharacterized protein</fullName>
    </submittedName>
</protein>
<dbReference type="AlphaFoldDB" id="A0A0E9VFQ9"/>